<keyword evidence="2" id="KW-1185">Reference proteome</keyword>
<evidence type="ECO:0000313" key="2">
    <source>
        <dbReference type="Proteomes" id="UP001055072"/>
    </source>
</evidence>
<protein>
    <submittedName>
        <fullName evidence="1">Uncharacterized protein</fullName>
    </submittedName>
</protein>
<gene>
    <name evidence="1" type="ORF">BDY19DRAFT_904412</name>
</gene>
<dbReference type="EMBL" id="MU274905">
    <property type="protein sequence ID" value="KAI0091814.1"/>
    <property type="molecule type" value="Genomic_DNA"/>
</dbReference>
<name>A0ACB8UC83_9APHY</name>
<sequence length="490" mass="55397">MPNLPHTYETPCLLWADDDDVPGFPGLYVSPNTFSLPEVNKEHLKHRPGHNARSSLPWHWLSPRFSDQQHFWTALSLKKPEYTGLLEPLSSTQVEVFVGNGQLRWKLKDAQKWSQLEAFLKRLMSSIKRQYPLSHLTPILVELEGDNFPWPSTYPYTVSWHSQSVAKRSLRTARAAFMLTITKITYAATALPDGWVEGFLRSGDLTAKEAYLIRSSPICQTTDPISGTCIERIGMIVDVTKPHTKSHIAELEDLINRLSLPVWLYYGQRPAVSQHPWSAAFLPARDEVDSCRRSYNKGPNLPRATMDWYENDVLDGWGERPQPPTSNAAPVPSSSSQWTPVYTQTMSTALHTQSSASSSTDQHGPPSRCMFSNDRSVAAPPPKPAPQRDAVTRQLPGETPEQFFEHAERDNTKRRARMRPTELAEVEARAKEYSSIDQPNQNDKCRVFEWVEDNGMQIRSKVHTPLQQVVGITDHSPHYSSPHTTPASGR</sequence>
<evidence type="ECO:0000313" key="1">
    <source>
        <dbReference type="EMBL" id="KAI0091814.1"/>
    </source>
</evidence>
<reference evidence="1" key="1">
    <citation type="journal article" date="2021" name="Environ. Microbiol.">
        <title>Gene family expansions and transcriptome signatures uncover fungal adaptations to wood decay.</title>
        <authorList>
            <person name="Hage H."/>
            <person name="Miyauchi S."/>
            <person name="Viragh M."/>
            <person name="Drula E."/>
            <person name="Min B."/>
            <person name="Chaduli D."/>
            <person name="Navarro D."/>
            <person name="Favel A."/>
            <person name="Norest M."/>
            <person name="Lesage-Meessen L."/>
            <person name="Balint B."/>
            <person name="Merenyi Z."/>
            <person name="de Eugenio L."/>
            <person name="Morin E."/>
            <person name="Martinez A.T."/>
            <person name="Baldrian P."/>
            <person name="Stursova M."/>
            <person name="Martinez M.J."/>
            <person name="Novotny C."/>
            <person name="Magnuson J.K."/>
            <person name="Spatafora J.W."/>
            <person name="Maurice S."/>
            <person name="Pangilinan J."/>
            <person name="Andreopoulos W."/>
            <person name="LaButti K."/>
            <person name="Hundley H."/>
            <person name="Na H."/>
            <person name="Kuo A."/>
            <person name="Barry K."/>
            <person name="Lipzen A."/>
            <person name="Henrissat B."/>
            <person name="Riley R."/>
            <person name="Ahrendt S."/>
            <person name="Nagy L.G."/>
            <person name="Grigoriev I.V."/>
            <person name="Martin F."/>
            <person name="Rosso M.N."/>
        </authorList>
    </citation>
    <scope>NUCLEOTIDE SEQUENCE</scope>
    <source>
        <strain evidence="1">CBS 384.51</strain>
    </source>
</reference>
<dbReference type="Proteomes" id="UP001055072">
    <property type="component" value="Unassembled WGS sequence"/>
</dbReference>
<proteinExistence type="predicted"/>
<organism evidence="1 2">
    <name type="scientific">Irpex rosettiformis</name>
    <dbReference type="NCBI Taxonomy" id="378272"/>
    <lineage>
        <taxon>Eukaryota</taxon>
        <taxon>Fungi</taxon>
        <taxon>Dikarya</taxon>
        <taxon>Basidiomycota</taxon>
        <taxon>Agaricomycotina</taxon>
        <taxon>Agaricomycetes</taxon>
        <taxon>Polyporales</taxon>
        <taxon>Irpicaceae</taxon>
        <taxon>Irpex</taxon>
    </lineage>
</organism>
<accession>A0ACB8UC83</accession>
<comment type="caution">
    <text evidence="1">The sequence shown here is derived from an EMBL/GenBank/DDBJ whole genome shotgun (WGS) entry which is preliminary data.</text>
</comment>